<evidence type="ECO:0000313" key="1">
    <source>
        <dbReference type="EMBL" id="KAF9447049.1"/>
    </source>
</evidence>
<comment type="caution">
    <text evidence="1">The sequence shown here is derived from an EMBL/GenBank/DDBJ whole genome shotgun (WGS) entry which is preliminary data.</text>
</comment>
<protein>
    <submittedName>
        <fullName evidence="1">Uncharacterized protein</fullName>
    </submittedName>
</protein>
<dbReference type="AlphaFoldDB" id="A0A9P5X9Q2"/>
<name>A0A9P5X9Q2_9AGAR</name>
<dbReference type="EMBL" id="MU151217">
    <property type="protein sequence ID" value="KAF9447049.1"/>
    <property type="molecule type" value="Genomic_DNA"/>
</dbReference>
<organism evidence="1 2">
    <name type="scientific">Macrolepiota fuliginosa MF-IS2</name>
    <dbReference type="NCBI Taxonomy" id="1400762"/>
    <lineage>
        <taxon>Eukaryota</taxon>
        <taxon>Fungi</taxon>
        <taxon>Dikarya</taxon>
        <taxon>Basidiomycota</taxon>
        <taxon>Agaricomycotina</taxon>
        <taxon>Agaricomycetes</taxon>
        <taxon>Agaricomycetidae</taxon>
        <taxon>Agaricales</taxon>
        <taxon>Agaricineae</taxon>
        <taxon>Agaricaceae</taxon>
        <taxon>Macrolepiota</taxon>
    </lineage>
</organism>
<gene>
    <name evidence="1" type="ORF">P691DRAFT_761086</name>
</gene>
<dbReference type="Proteomes" id="UP000807342">
    <property type="component" value="Unassembled WGS sequence"/>
</dbReference>
<keyword evidence="2" id="KW-1185">Reference proteome</keyword>
<sequence>MIPSLSPGANPYYRELHPLSLKKSIHLGFVIGLSGEPITQHAYLHGPGDVLREDLYVFGCGKNKPLCWKDRKHDWWYLSPYPTWFKFR</sequence>
<proteinExistence type="predicted"/>
<evidence type="ECO:0000313" key="2">
    <source>
        <dbReference type="Proteomes" id="UP000807342"/>
    </source>
</evidence>
<reference evidence="1" key="1">
    <citation type="submission" date="2020-11" db="EMBL/GenBank/DDBJ databases">
        <authorList>
            <consortium name="DOE Joint Genome Institute"/>
            <person name="Ahrendt S."/>
            <person name="Riley R."/>
            <person name="Andreopoulos W."/>
            <person name="Labutti K."/>
            <person name="Pangilinan J."/>
            <person name="Ruiz-Duenas F.J."/>
            <person name="Barrasa J.M."/>
            <person name="Sanchez-Garcia M."/>
            <person name="Camarero S."/>
            <person name="Miyauchi S."/>
            <person name="Serrano A."/>
            <person name="Linde D."/>
            <person name="Babiker R."/>
            <person name="Drula E."/>
            <person name="Ayuso-Fernandez I."/>
            <person name="Pacheco R."/>
            <person name="Padilla G."/>
            <person name="Ferreira P."/>
            <person name="Barriuso J."/>
            <person name="Kellner H."/>
            <person name="Castanera R."/>
            <person name="Alfaro M."/>
            <person name="Ramirez L."/>
            <person name="Pisabarro A.G."/>
            <person name="Kuo A."/>
            <person name="Tritt A."/>
            <person name="Lipzen A."/>
            <person name="He G."/>
            <person name="Yan M."/>
            <person name="Ng V."/>
            <person name="Cullen D."/>
            <person name="Martin F."/>
            <person name="Rosso M.-N."/>
            <person name="Henrissat B."/>
            <person name="Hibbett D."/>
            <person name="Martinez A.T."/>
            <person name="Grigoriev I.V."/>
        </authorList>
    </citation>
    <scope>NUCLEOTIDE SEQUENCE</scope>
    <source>
        <strain evidence="1">MF-IS2</strain>
    </source>
</reference>
<accession>A0A9P5X9Q2</accession>